<evidence type="ECO:0000313" key="2">
    <source>
        <dbReference type="EMBL" id="EOY02819.1"/>
    </source>
</evidence>
<name>A0A061EKK1_THECC</name>
<protein>
    <recommendedName>
        <fullName evidence="4">Transmembrane protein</fullName>
    </recommendedName>
</protein>
<dbReference type="InParanoid" id="A0A061EKK1"/>
<dbReference type="AlphaFoldDB" id="A0A061EKK1"/>
<accession>A0A061EKK1</accession>
<feature type="transmembrane region" description="Helical" evidence="1">
    <location>
        <begin position="21"/>
        <end position="42"/>
    </location>
</feature>
<dbReference type="EMBL" id="CM001882">
    <property type="protein sequence ID" value="EOY02819.1"/>
    <property type="molecule type" value="Genomic_DNA"/>
</dbReference>
<organism evidence="2 3">
    <name type="scientific">Theobroma cacao</name>
    <name type="common">Cacao</name>
    <name type="synonym">Cocoa</name>
    <dbReference type="NCBI Taxonomy" id="3641"/>
    <lineage>
        <taxon>Eukaryota</taxon>
        <taxon>Viridiplantae</taxon>
        <taxon>Streptophyta</taxon>
        <taxon>Embryophyta</taxon>
        <taxon>Tracheophyta</taxon>
        <taxon>Spermatophyta</taxon>
        <taxon>Magnoliopsida</taxon>
        <taxon>eudicotyledons</taxon>
        <taxon>Gunneridae</taxon>
        <taxon>Pentapetalae</taxon>
        <taxon>rosids</taxon>
        <taxon>malvids</taxon>
        <taxon>Malvales</taxon>
        <taxon>Malvaceae</taxon>
        <taxon>Byttnerioideae</taxon>
        <taxon>Theobroma</taxon>
    </lineage>
</organism>
<gene>
    <name evidence="2" type="ORF">TCM_017217</name>
</gene>
<evidence type="ECO:0008006" key="4">
    <source>
        <dbReference type="Google" id="ProtNLM"/>
    </source>
</evidence>
<keyword evidence="3" id="KW-1185">Reference proteome</keyword>
<evidence type="ECO:0000313" key="3">
    <source>
        <dbReference type="Proteomes" id="UP000026915"/>
    </source>
</evidence>
<sequence length="51" mass="5838">MFSSTTKRIKFVDPRGVWVCFIDDTGCVGVLFDLVLLSYFFVISSSRGWLQ</sequence>
<dbReference type="Proteomes" id="UP000026915">
    <property type="component" value="Chromosome 4"/>
</dbReference>
<keyword evidence="1" id="KW-1133">Transmembrane helix</keyword>
<proteinExistence type="predicted"/>
<keyword evidence="1" id="KW-0472">Membrane</keyword>
<reference evidence="2 3" key="1">
    <citation type="journal article" date="2013" name="Genome Biol.">
        <title>The genome sequence of the most widely cultivated cacao type and its use to identify candidate genes regulating pod color.</title>
        <authorList>
            <person name="Motamayor J.C."/>
            <person name="Mockaitis K."/>
            <person name="Schmutz J."/>
            <person name="Haiminen N."/>
            <person name="Iii D.L."/>
            <person name="Cornejo O."/>
            <person name="Findley S.D."/>
            <person name="Zheng P."/>
            <person name="Utro F."/>
            <person name="Royaert S."/>
            <person name="Saski C."/>
            <person name="Jenkins J."/>
            <person name="Podicheti R."/>
            <person name="Zhao M."/>
            <person name="Scheffler B.E."/>
            <person name="Stack J.C."/>
            <person name="Feltus F.A."/>
            <person name="Mustiga G.M."/>
            <person name="Amores F."/>
            <person name="Phillips W."/>
            <person name="Marelli J.P."/>
            <person name="May G.D."/>
            <person name="Shapiro H."/>
            <person name="Ma J."/>
            <person name="Bustamante C.D."/>
            <person name="Schnell R.J."/>
            <person name="Main D."/>
            <person name="Gilbert D."/>
            <person name="Parida L."/>
            <person name="Kuhn D.N."/>
        </authorList>
    </citation>
    <scope>NUCLEOTIDE SEQUENCE [LARGE SCALE GENOMIC DNA]</scope>
    <source>
        <strain evidence="3">cv. Matina 1-6</strain>
    </source>
</reference>
<dbReference type="Gramene" id="EOY02819">
    <property type="protein sequence ID" value="EOY02819"/>
    <property type="gene ID" value="TCM_017217"/>
</dbReference>
<dbReference type="HOGENOM" id="CLU_3110292_0_0_1"/>
<keyword evidence="1" id="KW-0812">Transmembrane</keyword>
<evidence type="ECO:0000256" key="1">
    <source>
        <dbReference type="SAM" id="Phobius"/>
    </source>
</evidence>